<feature type="transmembrane region" description="Helical" evidence="1">
    <location>
        <begin position="48"/>
        <end position="71"/>
    </location>
</feature>
<evidence type="ECO:0000313" key="3">
    <source>
        <dbReference type="Proteomes" id="UP001273531"/>
    </source>
</evidence>
<evidence type="ECO:0000313" key="2">
    <source>
        <dbReference type="EMBL" id="MDV3457647.1"/>
    </source>
</evidence>
<evidence type="ECO:0000256" key="1">
    <source>
        <dbReference type="SAM" id="Phobius"/>
    </source>
</evidence>
<dbReference type="EMBL" id="JAWJEJ010000001">
    <property type="protein sequence ID" value="MDV3457647.1"/>
    <property type="molecule type" value="Genomic_DNA"/>
</dbReference>
<dbReference type="RefSeq" id="WP_317226779.1">
    <property type="nucleotide sequence ID" value="NZ_JAWJEJ010000001.1"/>
</dbReference>
<organism evidence="2 3">
    <name type="scientific">Sphingomonas agrestis</name>
    <dbReference type="NCBI Taxonomy" id="3080540"/>
    <lineage>
        <taxon>Bacteria</taxon>
        <taxon>Pseudomonadati</taxon>
        <taxon>Pseudomonadota</taxon>
        <taxon>Alphaproteobacteria</taxon>
        <taxon>Sphingomonadales</taxon>
        <taxon>Sphingomonadaceae</taxon>
        <taxon>Sphingomonas</taxon>
    </lineage>
</organism>
<comment type="caution">
    <text evidence="2">The sequence shown here is derived from an EMBL/GenBank/DDBJ whole genome shotgun (WGS) entry which is preliminary data.</text>
</comment>
<keyword evidence="1" id="KW-0472">Membrane</keyword>
<keyword evidence="1" id="KW-0812">Transmembrane</keyword>
<reference evidence="2 3" key="1">
    <citation type="submission" date="2023-10" db="EMBL/GenBank/DDBJ databases">
        <title>Sphingomonas sp. HF-S4 16S ribosomal RNA gene Genome sequencing and assembly.</title>
        <authorList>
            <person name="Lee H."/>
        </authorList>
    </citation>
    <scope>NUCLEOTIDE SEQUENCE [LARGE SCALE GENOMIC DNA]</scope>
    <source>
        <strain evidence="2 3">HF-S4</strain>
    </source>
</reference>
<protein>
    <submittedName>
        <fullName evidence="2">Uncharacterized protein</fullName>
    </submittedName>
</protein>
<name>A0ABU3Y966_9SPHN</name>
<gene>
    <name evidence="2" type="ORF">RZN05_11680</name>
</gene>
<sequence length="196" mass="19670">MQHAPSPIALSRPILSRLAPPLLAAAVTLLLGAIGTPQPGAWQLLDSLGLAPLTGLLFAGAAGLLACHLAQTSAPPARPAADTALPAALIAAALPGPGSAALLVPLLLVAPRIRRPRATDLPALVGTATGVAAAWLGSPLLGTFGALTMLAAAALAIRRAARCAANDDAPPALWSLPEEVRYARQRERTSSPGLGE</sequence>
<proteinExistence type="predicted"/>
<feature type="transmembrane region" description="Helical" evidence="1">
    <location>
        <begin position="83"/>
        <end position="109"/>
    </location>
</feature>
<keyword evidence="1" id="KW-1133">Transmembrane helix</keyword>
<keyword evidence="3" id="KW-1185">Reference proteome</keyword>
<accession>A0ABU3Y966</accession>
<dbReference type="Proteomes" id="UP001273531">
    <property type="component" value="Unassembled WGS sequence"/>
</dbReference>
<feature type="transmembrane region" description="Helical" evidence="1">
    <location>
        <begin position="18"/>
        <end position="36"/>
    </location>
</feature>